<dbReference type="RefSeq" id="WP_348706886.1">
    <property type="nucleotide sequence ID" value="NZ_CAXIYA010000039.1"/>
</dbReference>
<dbReference type="InterPro" id="IPR007351">
    <property type="entry name" value="YjbR"/>
</dbReference>
<dbReference type="Proteomes" id="UP001497602">
    <property type="component" value="Unassembled WGS sequence"/>
</dbReference>
<dbReference type="InterPro" id="IPR058532">
    <property type="entry name" value="YjbR/MT2646/Rv2570-like"/>
</dbReference>
<dbReference type="GO" id="GO:0003677">
    <property type="term" value="F:DNA binding"/>
    <property type="evidence" value="ECO:0007669"/>
    <property type="project" value="UniProtKB-KW"/>
</dbReference>
<name>A0ABM9PK37_9FLAO</name>
<organism evidence="1 2">
    <name type="scientific">Tenacibaculum vairaonense</name>
    <dbReference type="NCBI Taxonomy" id="3137860"/>
    <lineage>
        <taxon>Bacteria</taxon>
        <taxon>Pseudomonadati</taxon>
        <taxon>Bacteroidota</taxon>
        <taxon>Flavobacteriia</taxon>
        <taxon>Flavobacteriales</taxon>
        <taxon>Flavobacteriaceae</taxon>
        <taxon>Tenacibaculum</taxon>
    </lineage>
</organism>
<evidence type="ECO:0000313" key="2">
    <source>
        <dbReference type="Proteomes" id="UP001497602"/>
    </source>
</evidence>
<sequence>MNIEQLHQYCISKKGVTEHFPFDEVTLVFKVMGKMFALVGLDRWEQGETKINLKCKPDWAEELRSEYESINPGFHMNKKHWNTVTLNEDVSDNFAFELIDHSYDLVVKGLTRKLKEELKSL</sequence>
<keyword evidence="2" id="KW-1185">Reference proteome</keyword>
<keyword evidence="1" id="KW-0238">DNA-binding</keyword>
<dbReference type="SUPFAM" id="SSF142906">
    <property type="entry name" value="YjbR-like"/>
    <property type="match status" value="1"/>
</dbReference>
<dbReference type="PANTHER" id="PTHR35145">
    <property type="entry name" value="CYTOPLASMIC PROTEIN-RELATED"/>
    <property type="match status" value="1"/>
</dbReference>
<accession>A0ABM9PK37</accession>
<dbReference type="InterPro" id="IPR038056">
    <property type="entry name" value="YjbR-like_sf"/>
</dbReference>
<dbReference type="EMBL" id="CAXJRC010000011">
    <property type="protein sequence ID" value="CAL2105951.1"/>
    <property type="molecule type" value="Genomic_DNA"/>
</dbReference>
<dbReference type="Pfam" id="PF04237">
    <property type="entry name" value="YjbR"/>
    <property type="match status" value="1"/>
</dbReference>
<comment type="caution">
    <text evidence="1">The sequence shown here is derived from an EMBL/GenBank/DDBJ whole genome shotgun (WGS) entry which is preliminary data.</text>
</comment>
<protein>
    <submittedName>
        <fullName evidence="1">Predicted DNA-binding protein, MmcQ/YjbR family</fullName>
    </submittedName>
</protein>
<dbReference type="Gene3D" id="3.90.1150.30">
    <property type="match status" value="1"/>
</dbReference>
<evidence type="ECO:0000313" key="1">
    <source>
        <dbReference type="EMBL" id="CAL2105951.1"/>
    </source>
</evidence>
<proteinExistence type="predicted"/>
<reference evidence="1 2" key="1">
    <citation type="submission" date="2024-05" db="EMBL/GenBank/DDBJ databases">
        <authorList>
            <person name="Duchaud E."/>
        </authorList>
    </citation>
    <scope>NUCLEOTIDE SEQUENCE [LARGE SCALE GENOMIC DNA]</scope>
    <source>
        <strain evidence="1">Ena-SAMPLE-TAB-13-05-2024-13:56:06:370-140305</strain>
    </source>
</reference>
<dbReference type="PANTHER" id="PTHR35145:SF1">
    <property type="entry name" value="CYTOPLASMIC PROTEIN"/>
    <property type="match status" value="1"/>
</dbReference>
<gene>
    <name evidence="1" type="ORF">T190115A13A_10107</name>
</gene>